<evidence type="ECO:0000256" key="1">
    <source>
        <dbReference type="SAM" id="MobiDB-lite"/>
    </source>
</evidence>
<dbReference type="Proteomes" id="UP000700908">
    <property type="component" value="Unassembled WGS sequence"/>
</dbReference>
<name>A0ABS7MLL3_9ACTN</name>
<feature type="region of interest" description="Disordered" evidence="1">
    <location>
        <begin position="111"/>
        <end position="152"/>
    </location>
</feature>
<evidence type="ECO:0008006" key="4">
    <source>
        <dbReference type="Google" id="ProtNLM"/>
    </source>
</evidence>
<evidence type="ECO:0000313" key="2">
    <source>
        <dbReference type="EMBL" id="MBY4798255.1"/>
    </source>
</evidence>
<reference evidence="2 3" key="1">
    <citation type="submission" date="2021-08" db="EMBL/GenBank/DDBJ databases">
        <title>Collinsella faecalis sp. nov. isolated from swine faeces.</title>
        <authorList>
            <person name="Oh B.S."/>
            <person name="Lee J.H."/>
        </authorList>
    </citation>
    <scope>NUCLEOTIDE SEQUENCE [LARGE SCALE GENOMIC DNA]</scope>
    <source>
        <strain evidence="2 3">AGMB00827</strain>
    </source>
</reference>
<gene>
    <name evidence="2" type="ORF">K6V98_07840</name>
</gene>
<dbReference type="RefSeq" id="WP_222199979.1">
    <property type="nucleotide sequence ID" value="NZ_JAIMFO010000009.1"/>
</dbReference>
<evidence type="ECO:0000313" key="3">
    <source>
        <dbReference type="Proteomes" id="UP000700908"/>
    </source>
</evidence>
<sequence length="152" mass="16544">MATKFEEIINGMVNVGFGAAAVAAEKSKAVISDLEAKGEQARRDIPESDFVRSVADTFTQAGGTVSEVTERLATKGEGFAEKVLDELVLMRARSIPAEERPQLIAHLTELIEHADEKPAPAQEEVEVEHEVHEEPQAQDEPAAPCHEENSDK</sequence>
<dbReference type="EMBL" id="JAIMFO010000009">
    <property type="protein sequence ID" value="MBY4798255.1"/>
    <property type="molecule type" value="Genomic_DNA"/>
</dbReference>
<comment type="caution">
    <text evidence="2">The sequence shown here is derived from an EMBL/GenBank/DDBJ whole genome shotgun (WGS) entry which is preliminary data.</text>
</comment>
<accession>A0ABS7MLL3</accession>
<proteinExistence type="predicted"/>
<protein>
    <recommendedName>
        <fullName evidence="4">Poly(Hydroxyalcanoate) granule associated protein (Phasin)</fullName>
    </recommendedName>
</protein>
<keyword evidence="3" id="KW-1185">Reference proteome</keyword>
<organism evidence="2 3">
    <name type="scientific">Collinsella ureilytica</name>
    <dbReference type="NCBI Taxonomy" id="2869515"/>
    <lineage>
        <taxon>Bacteria</taxon>
        <taxon>Bacillati</taxon>
        <taxon>Actinomycetota</taxon>
        <taxon>Coriobacteriia</taxon>
        <taxon>Coriobacteriales</taxon>
        <taxon>Coriobacteriaceae</taxon>
        <taxon>Collinsella</taxon>
    </lineage>
</organism>